<proteinExistence type="predicted"/>
<dbReference type="OrthoDB" id="9992480at2759"/>
<sequence>MGAAAGKEDQPYEARSDPPGVVQGRGRLRPSRVESSVPSPRLPVGGDRKKIHWPNRLPDEADSGDEGESSGKVRFNEEIRTELIRDGEEEEEEVVSELEATLNSLGVMPGSNTRSMEKERRPQTRRTSRTRTIRRDSRQILPQGLPLQRRLSTQQPSDRKGSLDLDPFSPPIAMESESVHRGLSYVDFIPERVEEGGFFSMPKYETFSVLMERGNDWLARNPSWETVTCESMEFKTTDRVQSERMTYYEPGERRTAYVRCLRLWLRRRKDSNAAPQQLHYVNCVPDLMDEKMFGGPKFQPLNSMIDKMNEMLQKNPLPGKIITIETQEMKVGTYSGRLDPDRSYWIEHGDAQRLFVFVIRIFFEVGSTEPGIGDRQEIGLADFSPLCEGSGGMFSHPKFEQFSSLVERMTAWCQSQSSIRISNVQSLEYKLKSGQLDTQRTSYTEHGNATTYYVRILRVAYVRAGEARLHPYIVTCRTFSPAQLDRGGMFAVPEYESMSQTRDRIAAWVGVTGARLISAETSAIRMFTGGEREMGPEATYTFNRGDANEYWIYIIRLYLDGEYKEPPQELLPPIPQIQEDSCCNIL</sequence>
<feature type="region of interest" description="Disordered" evidence="1">
    <location>
        <begin position="103"/>
        <end position="171"/>
    </location>
</feature>
<evidence type="ECO:0000313" key="2">
    <source>
        <dbReference type="EMBL" id="CAD7241102.1"/>
    </source>
</evidence>
<feature type="compositionally biased region" description="Basic residues" evidence="1">
    <location>
        <begin position="123"/>
        <end position="132"/>
    </location>
</feature>
<evidence type="ECO:0000313" key="3">
    <source>
        <dbReference type="Proteomes" id="UP000677054"/>
    </source>
</evidence>
<name>A0A7R8WZE8_9CRUS</name>
<dbReference type="Proteomes" id="UP000677054">
    <property type="component" value="Unassembled WGS sequence"/>
</dbReference>
<feature type="region of interest" description="Disordered" evidence="1">
    <location>
        <begin position="1"/>
        <end position="79"/>
    </location>
</feature>
<evidence type="ECO:0000256" key="1">
    <source>
        <dbReference type="SAM" id="MobiDB-lite"/>
    </source>
</evidence>
<dbReference type="EMBL" id="CAJPEV010000096">
    <property type="protein sequence ID" value="CAG0880495.1"/>
    <property type="molecule type" value="Genomic_DNA"/>
</dbReference>
<dbReference type="EMBL" id="LR899613">
    <property type="protein sequence ID" value="CAD7241102.1"/>
    <property type="molecule type" value="Genomic_DNA"/>
</dbReference>
<feature type="compositionally biased region" description="Basic and acidic residues" evidence="1">
    <location>
        <begin position="69"/>
        <end position="79"/>
    </location>
</feature>
<dbReference type="AlphaFoldDB" id="A0A7R8WZE8"/>
<reference evidence="2" key="1">
    <citation type="submission" date="2020-11" db="EMBL/GenBank/DDBJ databases">
        <authorList>
            <person name="Tran Van P."/>
        </authorList>
    </citation>
    <scope>NUCLEOTIDE SEQUENCE</scope>
</reference>
<feature type="compositionally biased region" description="Low complexity" evidence="1">
    <location>
        <begin position="33"/>
        <end position="44"/>
    </location>
</feature>
<protein>
    <submittedName>
        <fullName evidence="2">Uncharacterized protein</fullName>
    </submittedName>
</protein>
<keyword evidence="3" id="KW-1185">Reference proteome</keyword>
<organism evidence="2">
    <name type="scientific">Darwinula stevensoni</name>
    <dbReference type="NCBI Taxonomy" id="69355"/>
    <lineage>
        <taxon>Eukaryota</taxon>
        <taxon>Metazoa</taxon>
        <taxon>Ecdysozoa</taxon>
        <taxon>Arthropoda</taxon>
        <taxon>Crustacea</taxon>
        <taxon>Oligostraca</taxon>
        <taxon>Ostracoda</taxon>
        <taxon>Podocopa</taxon>
        <taxon>Podocopida</taxon>
        <taxon>Darwinulocopina</taxon>
        <taxon>Darwinuloidea</taxon>
        <taxon>Darwinulidae</taxon>
        <taxon>Darwinula</taxon>
    </lineage>
</organism>
<gene>
    <name evidence="2" type="ORF">DSTB1V02_LOCUS1104</name>
</gene>
<feature type="compositionally biased region" description="Basic and acidic residues" evidence="1">
    <location>
        <begin position="1"/>
        <end position="16"/>
    </location>
</feature>
<accession>A0A7R8WZE8</accession>